<organism evidence="2">
    <name type="scientific">Acromyrmex echinatior</name>
    <name type="common">Panamanian leafcutter ant</name>
    <name type="synonym">Acromyrmex octospinosus echinatior</name>
    <dbReference type="NCBI Taxonomy" id="103372"/>
    <lineage>
        <taxon>Eukaryota</taxon>
        <taxon>Metazoa</taxon>
        <taxon>Ecdysozoa</taxon>
        <taxon>Arthropoda</taxon>
        <taxon>Hexapoda</taxon>
        <taxon>Insecta</taxon>
        <taxon>Pterygota</taxon>
        <taxon>Neoptera</taxon>
        <taxon>Endopterygota</taxon>
        <taxon>Hymenoptera</taxon>
        <taxon>Apocrita</taxon>
        <taxon>Aculeata</taxon>
        <taxon>Formicoidea</taxon>
        <taxon>Formicidae</taxon>
        <taxon>Myrmicinae</taxon>
        <taxon>Acromyrmex</taxon>
    </lineage>
</organism>
<name>F4WXP9_ACREC</name>
<gene>
    <name evidence="1" type="ORF">G5I_10739</name>
</gene>
<proteinExistence type="predicted"/>
<dbReference type="PANTHER" id="PTHR20910">
    <property type="entry name" value="AGAP001623-PA"/>
    <property type="match status" value="1"/>
</dbReference>
<dbReference type="AlphaFoldDB" id="F4WXP9"/>
<dbReference type="OrthoDB" id="159229at2759"/>
<evidence type="ECO:0000313" key="1">
    <source>
        <dbReference type="EMBL" id="EGI61049.1"/>
    </source>
</evidence>
<protein>
    <submittedName>
        <fullName evidence="1">Uncharacterized protein</fullName>
    </submittedName>
</protein>
<dbReference type="Proteomes" id="UP000007755">
    <property type="component" value="Unassembled WGS sequence"/>
</dbReference>
<dbReference type="PANTHER" id="PTHR20910:SF1">
    <property type="entry name" value="SUPEROXIDE DISMUTASE COPPER_ZINC BINDING DOMAIN-CONTAINING PROTEIN"/>
    <property type="match status" value="1"/>
</dbReference>
<keyword evidence="2" id="KW-1185">Reference proteome</keyword>
<sequence>MLGTPANPSFVTPLPILGPGHLLSSSAVRYNETDNAGMVPWVCGMFVLYTPHTNWQMPLYTAEVVFRYPIVGRILFRQSRDDPEMDTTIIIEYLVHADGNAINNTANHRSKFVDARCKAPEHLQKKNVLDSIIGSAAILDLEFSLPLSFLTL</sequence>
<dbReference type="InParanoid" id="F4WXP9"/>
<dbReference type="InterPro" id="IPR053257">
    <property type="entry name" value="Cu-only_SOD"/>
</dbReference>
<dbReference type="EMBL" id="GL888426">
    <property type="protein sequence ID" value="EGI61049.1"/>
    <property type="molecule type" value="Genomic_DNA"/>
</dbReference>
<evidence type="ECO:0000313" key="2">
    <source>
        <dbReference type="Proteomes" id="UP000007755"/>
    </source>
</evidence>
<reference evidence="1" key="1">
    <citation type="submission" date="2011-02" db="EMBL/GenBank/DDBJ databases">
        <title>The genome of the leaf-cutting ant Acromyrmex echinatior suggests key adaptations to social evolution and fungus farming.</title>
        <authorList>
            <person name="Nygaard S."/>
            <person name="Zhang G."/>
        </authorList>
    </citation>
    <scope>NUCLEOTIDE SEQUENCE</scope>
</reference>
<accession>F4WXP9</accession>
<dbReference type="STRING" id="103372.F4WXP9"/>